<accession>A0A8W8KSN1</accession>
<dbReference type="InterPro" id="IPR043129">
    <property type="entry name" value="ATPase_NBD"/>
</dbReference>
<dbReference type="Gene3D" id="3.30.420.40">
    <property type="match status" value="3"/>
</dbReference>
<organism evidence="2 3">
    <name type="scientific">Magallana gigas</name>
    <name type="common">Pacific oyster</name>
    <name type="synonym">Crassostrea gigas</name>
    <dbReference type="NCBI Taxonomy" id="29159"/>
    <lineage>
        <taxon>Eukaryota</taxon>
        <taxon>Metazoa</taxon>
        <taxon>Spiralia</taxon>
        <taxon>Lophotrochozoa</taxon>
        <taxon>Mollusca</taxon>
        <taxon>Bivalvia</taxon>
        <taxon>Autobranchia</taxon>
        <taxon>Pteriomorphia</taxon>
        <taxon>Ostreida</taxon>
        <taxon>Ostreoidea</taxon>
        <taxon>Ostreidae</taxon>
        <taxon>Magallana</taxon>
    </lineage>
</organism>
<evidence type="ECO:0000256" key="1">
    <source>
        <dbReference type="SAM" id="MobiDB-lite"/>
    </source>
</evidence>
<protein>
    <recommendedName>
        <fullName evidence="4">Heat shock 70 kDa protein 12A</fullName>
    </recommendedName>
</protein>
<feature type="compositionally biased region" description="Basic and acidic residues" evidence="1">
    <location>
        <begin position="18"/>
        <end position="39"/>
    </location>
</feature>
<evidence type="ECO:0000313" key="2">
    <source>
        <dbReference type="EnsemblMetazoa" id="G24799.3:cds"/>
    </source>
</evidence>
<dbReference type="EnsemblMetazoa" id="G24799.3">
    <property type="protein sequence ID" value="G24799.3:cds"/>
    <property type="gene ID" value="G24799"/>
</dbReference>
<dbReference type="Gene3D" id="3.90.640.10">
    <property type="entry name" value="Actin, Chain A, domain 4"/>
    <property type="match status" value="1"/>
</dbReference>
<keyword evidence="3" id="KW-1185">Reference proteome</keyword>
<sequence>MGNAESKKEEEASTAEGSKTKETKEESDSGRKKSADHKKERSHRNKERSGAGSKERPKTGETGESRHTQRDESDSTQRVKDKTEKFSATQARSSNPVKQEWNKDVANVTELGKRHQRLVVAAIDFGTFGSGFALCIYADYKRDPNKISVHTWNSGTAITNKAPTTVLINPNGKDCMSFGYDAEREFVDLEPADQKKHYLFRQFKMKLFSNPDLSESTKLKDITDKELPAVDVFAAVIQFFRESLQKRLNTRNLEDFTYDDVYWVITVPAIWDLKAKEFMRRAAEKAGLKDSQLSLALEPEAASLYCRKIPVEINTQKDGAKQIASLPEGAKYLVLDLGGGTIDITAHEVMADAGLRELHQASGGYYGGTCVNDEIMSFFKRLFGAPVLMRLKEENPGDYLDLMNDIEMKKCTYSPKMDKNNITLRLPVTLLDAYKEETECQIEECLQDTAFADDVQIKRDKMMISKKLFGSFFKSSVDNVVRIIKEILDTPSMSEVTTFLAVGGYAESALIKETLQTTFPEKKIVIPTDPSLSVLKGAVIYGFEPEIIASRVCKYTYGIAKQGIWKEGDPESKKLPEKTRKGLHWCDGVFDKHVEVGQVVKLGEFQEAKEYFAVEGQVEALLDFYASTEKNPRFVDDPGCTCVGNLVLDLSGGKTKKKILVRIGVGGTELEVEAMDPTDKRHQRLVVAAIDFGTFGSGFAFCTVADYKRDPNRISVHTWNSGTDITNKATTTVLINLNGKGCMSFGYDAEREFVDLEPAEQKKHYLFRQFKMKLLSNPDISLRTKLKDITDKKLPAVDVFAAVIQLFRASLQKRLNTRNLEDFTYDDVYWVITVATFWDLRQNQFMRKAAEKTVKSTSGQQPYIGNDHGNIPLGFTIDIMADEGLRELHQTSAGFYGGYEEEIIPFFKQLFGASVLMKLKDEPGRFDE</sequence>
<dbReference type="AlphaFoldDB" id="A0A8W8KSN1"/>
<dbReference type="Proteomes" id="UP000005408">
    <property type="component" value="Unassembled WGS sequence"/>
</dbReference>
<feature type="compositionally biased region" description="Basic and acidic residues" evidence="1">
    <location>
        <begin position="47"/>
        <end position="85"/>
    </location>
</feature>
<evidence type="ECO:0000313" key="3">
    <source>
        <dbReference type="Proteomes" id="UP000005408"/>
    </source>
</evidence>
<dbReference type="PANTHER" id="PTHR14187">
    <property type="entry name" value="ALPHA KINASE/ELONGATION FACTOR 2 KINASE"/>
    <property type="match status" value="1"/>
</dbReference>
<feature type="compositionally biased region" description="Basic and acidic residues" evidence="1">
    <location>
        <begin position="1"/>
        <end position="11"/>
    </location>
</feature>
<proteinExistence type="predicted"/>
<feature type="region of interest" description="Disordered" evidence="1">
    <location>
        <begin position="1"/>
        <end position="99"/>
    </location>
</feature>
<feature type="compositionally biased region" description="Polar residues" evidence="1">
    <location>
        <begin position="86"/>
        <end position="97"/>
    </location>
</feature>
<dbReference type="PANTHER" id="PTHR14187:SF5">
    <property type="entry name" value="HEAT SHOCK 70 KDA PROTEIN 12A"/>
    <property type="match status" value="1"/>
</dbReference>
<evidence type="ECO:0008006" key="4">
    <source>
        <dbReference type="Google" id="ProtNLM"/>
    </source>
</evidence>
<dbReference type="SUPFAM" id="SSF53067">
    <property type="entry name" value="Actin-like ATPase domain"/>
    <property type="match status" value="3"/>
</dbReference>
<name>A0A8W8KSN1_MAGGI</name>
<reference evidence="2" key="1">
    <citation type="submission" date="2022-08" db="UniProtKB">
        <authorList>
            <consortium name="EnsemblMetazoa"/>
        </authorList>
    </citation>
    <scope>IDENTIFICATION</scope>
    <source>
        <strain evidence="2">05x7-T-G4-1.051#20</strain>
    </source>
</reference>
<dbReference type="CDD" id="cd10229">
    <property type="entry name" value="ASKHA_NBD_HSP70_HSPA12"/>
    <property type="match status" value="1"/>
</dbReference>